<evidence type="ECO:0000256" key="1">
    <source>
        <dbReference type="ARBA" id="ARBA00004123"/>
    </source>
</evidence>
<evidence type="ECO:0008006" key="8">
    <source>
        <dbReference type="Google" id="ProtNLM"/>
    </source>
</evidence>
<dbReference type="PRINTS" id="PR02028">
    <property type="entry name" value="CMYCBINDINGP"/>
</dbReference>
<protein>
    <recommendedName>
        <fullName evidence="8">c-Myc-binding protein</fullName>
    </recommendedName>
</protein>
<gene>
    <name evidence="6" type="ORF">M9Y10_045386</name>
</gene>
<keyword evidence="4" id="KW-0175">Coiled coil</keyword>
<keyword evidence="3" id="KW-0539">Nucleus</keyword>
<feature type="compositionally biased region" description="Low complexity" evidence="5">
    <location>
        <begin position="1"/>
        <end position="15"/>
    </location>
</feature>
<keyword evidence="7" id="KW-1185">Reference proteome</keyword>
<organism evidence="6 7">
    <name type="scientific">Tritrichomonas musculus</name>
    <dbReference type="NCBI Taxonomy" id="1915356"/>
    <lineage>
        <taxon>Eukaryota</taxon>
        <taxon>Metamonada</taxon>
        <taxon>Parabasalia</taxon>
        <taxon>Tritrichomonadida</taxon>
        <taxon>Tritrichomonadidae</taxon>
        <taxon>Tritrichomonas</taxon>
    </lineage>
</organism>
<name>A0ABR2JVA0_9EUKA</name>
<sequence length="145" mass="17340">MENPNENPENQMQEMYQEEVENPEEIEKPEQKNQTENISNEKIPNPEMNQGDIDIEVKKEHFRKYLEDKGMMDILTKLLVELYERNDRPIGPDESFEYCSRFFSKLEGYDINTVNSEIEHNKEKLNDLQSKLDELKKELDDPEQQ</sequence>
<evidence type="ECO:0000256" key="5">
    <source>
        <dbReference type="SAM" id="MobiDB-lite"/>
    </source>
</evidence>
<dbReference type="EMBL" id="JAPFFF010000009">
    <property type="protein sequence ID" value="KAK8882745.1"/>
    <property type="molecule type" value="Genomic_DNA"/>
</dbReference>
<evidence type="ECO:0000256" key="4">
    <source>
        <dbReference type="SAM" id="Coils"/>
    </source>
</evidence>
<evidence type="ECO:0000256" key="2">
    <source>
        <dbReference type="ARBA" id="ARBA00009389"/>
    </source>
</evidence>
<dbReference type="Proteomes" id="UP001470230">
    <property type="component" value="Unassembled WGS sequence"/>
</dbReference>
<dbReference type="PANTHER" id="PTHR13168:SF0">
    <property type="entry name" value="C-MYC-BINDING PROTEIN"/>
    <property type="match status" value="1"/>
</dbReference>
<feature type="region of interest" description="Disordered" evidence="5">
    <location>
        <begin position="1"/>
        <end position="52"/>
    </location>
</feature>
<accession>A0ABR2JVA0</accession>
<proteinExistence type="inferred from homology"/>
<dbReference type="PANTHER" id="PTHR13168">
    <property type="entry name" value="ASSOCIATE OF C-MYC AMY-1"/>
    <property type="match status" value="1"/>
</dbReference>
<evidence type="ECO:0000256" key="3">
    <source>
        <dbReference type="ARBA" id="ARBA00023242"/>
    </source>
</evidence>
<comment type="subcellular location">
    <subcellularLocation>
        <location evidence="1">Nucleus</location>
    </subcellularLocation>
</comment>
<evidence type="ECO:0000313" key="7">
    <source>
        <dbReference type="Proteomes" id="UP001470230"/>
    </source>
</evidence>
<comment type="caution">
    <text evidence="6">The sequence shown here is derived from an EMBL/GenBank/DDBJ whole genome shotgun (WGS) entry which is preliminary data.</text>
</comment>
<dbReference type="InterPro" id="IPR026060">
    <property type="entry name" value="AMY1"/>
</dbReference>
<comment type="similarity">
    <text evidence="2">Belongs to the AMY1 family.</text>
</comment>
<reference evidence="6 7" key="1">
    <citation type="submission" date="2024-04" db="EMBL/GenBank/DDBJ databases">
        <title>Tritrichomonas musculus Genome.</title>
        <authorList>
            <person name="Alves-Ferreira E."/>
            <person name="Grigg M."/>
            <person name="Lorenzi H."/>
            <person name="Galac M."/>
        </authorList>
    </citation>
    <scope>NUCLEOTIDE SEQUENCE [LARGE SCALE GENOMIC DNA]</scope>
    <source>
        <strain evidence="6 7">EAF2021</strain>
    </source>
</reference>
<evidence type="ECO:0000313" key="6">
    <source>
        <dbReference type="EMBL" id="KAK8882745.1"/>
    </source>
</evidence>
<feature type="coiled-coil region" evidence="4">
    <location>
        <begin position="111"/>
        <end position="145"/>
    </location>
</feature>